<sequence>MKVKILITILFCITLVSCSDNTSTDFNPNNLLLGSWVNAVYENETLTFERATNLMEKEYGISFLNNGIFIERTSGWCGTPPLVFNDVEGRYNTKNDLIEVKMEFFPGDFNWRIVSLTDEKLVVKRELSDQEKDHQKLIELFTEIENVSNSISCTNATEWSFTAYGSKACGGPQGYIPYSNQIDTVDFLQKIEEYTEAENQYNIKWNITSTCELPVQPQEVVCENGYPVLKY</sequence>
<proteinExistence type="predicted"/>
<gene>
    <name evidence="2" type="ORF">C7447_101430</name>
</gene>
<dbReference type="EMBL" id="VNIA01000001">
    <property type="protein sequence ID" value="TYP99825.1"/>
    <property type="molecule type" value="Genomic_DNA"/>
</dbReference>
<accession>A0A5S5DVF6</accession>
<dbReference type="PROSITE" id="PS51257">
    <property type="entry name" value="PROKAR_LIPOPROTEIN"/>
    <property type="match status" value="1"/>
</dbReference>
<evidence type="ECO:0008006" key="4">
    <source>
        <dbReference type="Google" id="ProtNLM"/>
    </source>
</evidence>
<dbReference type="OrthoDB" id="5526158at2"/>
<feature type="signal peptide" evidence="1">
    <location>
        <begin position="1"/>
        <end position="22"/>
    </location>
</feature>
<dbReference type="AlphaFoldDB" id="A0A5S5DVF6"/>
<comment type="caution">
    <text evidence="2">The sequence shown here is derived from an EMBL/GenBank/DDBJ whole genome shotgun (WGS) entry which is preliminary data.</text>
</comment>
<dbReference type="Proteomes" id="UP000323136">
    <property type="component" value="Unassembled WGS sequence"/>
</dbReference>
<dbReference type="RefSeq" id="WP_148868529.1">
    <property type="nucleotide sequence ID" value="NZ_VNIA01000001.1"/>
</dbReference>
<evidence type="ECO:0000313" key="2">
    <source>
        <dbReference type="EMBL" id="TYP99825.1"/>
    </source>
</evidence>
<reference evidence="2 3" key="1">
    <citation type="submission" date="2019-07" db="EMBL/GenBank/DDBJ databases">
        <title>Genomic Encyclopedia of Type Strains, Phase IV (KMG-IV): sequencing the most valuable type-strain genomes for metagenomic binning, comparative biology and taxonomic classification.</title>
        <authorList>
            <person name="Goeker M."/>
        </authorList>
    </citation>
    <scope>NUCLEOTIDE SEQUENCE [LARGE SCALE GENOMIC DNA]</scope>
    <source>
        <strain evidence="2 3">DSM 18961</strain>
    </source>
</reference>
<keyword evidence="1" id="KW-0732">Signal</keyword>
<keyword evidence="3" id="KW-1185">Reference proteome</keyword>
<protein>
    <recommendedName>
        <fullName evidence="4">Lipocalin-like protein</fullName>
    </recommendedName>
</protein>
<evidence type="ECO:0000256" key="1">
    <source>
        <dbReference type="SAM" id="SignalP"/>
    </source>
</evidence>
<evidence type="ECO:0000313" key="3">
    <source>
        <dbReference type="Proteomes" id="UP000323136"/>
    </source>
</evidence>
<name>A0A5S5DVF6_9FLAO</name>
<organism evidence="2 3">
    <name type="scientific">Tenacibaculum adriaticum</name>
    <dbReference type="NCBI Taxonomy" id="413713"/>
    <lineage>
        <taxon>Bacteria</taxon>
        <taxon>Pseudomonadati</taxon>
        <taxon>Bacteroidota</taxon>
        <taxon>Flavobacteriia</taxon>
        <taxon>Flavobacteriales</taxon>
        <taxon>Flavobacteriaceae</taxon>
        <taxon>Tenacibaculum</taxon>
    </lineage>
</organism>
<feature type="chain" id="PRO_5024368251" description="Lipocalin-like protein" evidence="1">
    <location>
        <begin position="23"/>
        <end position="231"/>
    </location>
</feature>